<dbReference type="STRING" id="490189.SAMN02927903_03062"/>
<dbReference type="AlphaFoldDB" id="A0A1G5K4U5"/>
<name>A0A1G5K4U5_9FLAO</name>
<dbReference type="Proteomes" id="UP000199354">
    <property type="component" value="Unassembled WGS sequence"/>
</dbReference>
<reference evidence="1 2" key="1">
    <citation type="submission" date="2016-10" db="EMBL/GenBank/DDBJ databases">
        <authorList>
            <person name="de Groot N.N."/>
        </authorList>
    </citation>
    <scope>NUCLEOTIDE SEQUENCE [LARGE SCALE GENOMIC DNA]</scope>
    <source>
        <strain evidence="1 2">CGMCC 1.7031</strain>
    </source>
</reference>
<keyword evidence="2" id="KW-1185">Reference proteome</keyword>
<gene>
    <name evidence="1" type="ORF">SAMN02927903_03062</name>
</gene>
<proteinExistence type="predicted"/>
<dbReference type="EMBL" id="FMVF01000019">
    <property type="protein sequence ID" value="SCY94909.1"/>
    <property type="molecule type" value="Genomic_DNA"/>
</dbReference>
<sequence>MKQIDLTVAAVLDIVGINKDETRHIDFTAEEDWTGTYELAMYNSQAKNEKTIIAGAVMVDGLTLTWELSPALQGIPSAKRYFEITDVDQQTVIIKAEVTIDK</sequence>
<protein>
    <submittedName>
        <fullName evidence="1">Uncharacterized protein</fullName>
    </submittedName>
</protein>
<organism evidence="1 2">
    <name type="scientific">Flavobacterium caeni</name>
    <dbReference type="NCBI Taxonomy" id="490189"/>
    <lineage>
        <taxon>Bacteria</taxon>
        <taxon>Pseudomonadati</taxon>
        <taxon>Bacteroidota</taxon>
        <taxon>Flavobacteriia</taxon>
        <taxon>Flavobacteriales</taxon>
        <taxon>Flavobacteriaceae</taxon>
        <taxon>Flavobacterium</taxon>
    </lineage>
</organism>
<evidence type="ECO:0000313" key="2">
    <source>
        <dbReference type="Proteomes" id="UP000199354"/>
    </source>
</evidence>
<accession>A0A1G5K4U5</accession>
<evidence type="ECO:0000313" key="1">
    <source>
        <dbReference type="EMBL" id="SCY94909.1"/>
    </source>
</evidence>
<dbReference type="RefSeq" id="WP_091146371.1">
    <property type="nucleotide sequence ID" value="NZ_FMVF01000019.1"/>
</dbReference>